<feature type="compositionally biased region" description="Polar residues" evidence="1">
    <location>
        <begin position="91"/>
        <end position="101"/>
    </location>
</feature>
<feature type="compositionally biased region" description="Polar residues" evidence="1">
    <location>
        <begin position="117"/>
        <end position="130"/>
    </location>
</feature>
<comment type="caution">
    <text evidence="2">The sequence shown here is derived from an EMBL/GenBank/DDBJ whole genome shotgun (WGS) entry which is preliminary data.</text>
</comment>
<dbReference type="Proteomes" id="UP001465976">
    <property type="component" value="Unassembled WGS sequence"/>
</dbReference>
<feature type="region of interest" description="Disordered" evidence="1">
    <location>
        <begin position="162"/>
        <end position="225"/>
    </location>
</feature>
<evidence type="ECO:0000313" key="2">
    <source>
        <dbReference type="EMBL" id="KAL0562959.1"/>
    </source>
</evidence>
<feature type="region of interest" description="Disordered" evidence="1">
    <location>
        <begin position="70"/>
        <end position="138"/>
    </location>
</feature>
<name>A0ABR3EJA3_9AGAR</name>
<reference evidence="2 3" key="1">
    <citation type="submission" date="2024-02" db="EMBL/GenBank/DDBJ databases">
        <title>A draft genome for the cacao thread blight pathogen Marasmius crinis-equi.</title>
        <authorList>
            <person name="Cohen S.P."/>
            <person name="Baruah I.K."/>
            <person name="Amoako-Attah I."/>
            <person name="Bukari Y."/>
            <person name="Meinhardt L.W."/>
            <person name="Bailey B.A."/>
        </authorList>
    </citation>
    <scope>NUCLEOTIDE SEQUENCE [LARGE SCALE GENOMIC DNA]</scope>
    <source>
        <strain evidence="2 3">GH-76</strain>
    </source>
</reference>
<evidence type="ECO:0000256" key="1">
    <source>
        <dbReference type="SAM" id="MobiDB-lite"/>
    </source>
</evidence>
<protein>
    <submittedName>
        <fullName evidence="2">Uncharacterized protein</fullName>
    </submittedName>
</protein>
<keyword evidence="3" id="KW-1185">Reference proteome</keyword>
<organism evidence="2 3">
    <name type="scientific">Marasmius crinis-equi</name>
    <dbReference type="NCBI Taxonomy" id="585013"/>
    <lineage>
        <taxon>Eukaryota</taxon>
        <taxon>Fungi</taxon>
        <taxon>Dikarya</taxon>
        <taxon>Basidiomycota</taxon>
        <taxon>Agaricomycotina</taxon>
        <taxon>Agaricomycetes</taxon>
        <taxon>Agaricomycetidae</taxon>
        <taxon>Agaricales</taxon>
        <taxon>Marasmiineae</taxon>
        <taxon>Marasmiaceae</taxon>
        <taxon>Marasmius</taxon>
    </lineage>
</organism>
<evidence type="ECO:0000313" key="3">
    <source>
        <dbReference type="Proteomes" id="UP001465976"/>
    </source>
</evidence>
<dbReference type="EMBL" id="JBAHYK010004160">
    <property type="protein sequence ID" value="KAL0562959.1"/>
    <property type="molecule type" value="Genomic_DNA"/>
</dbReference>
<feature type="compositionally biased region" description="Basic and acidic residues" evidence="1">
    <location>
        <begin position="194"/>
        <end position="203"/>
    </location>
</feature>
<gene>
    <name evidence="2" type="ORF">V5O48_019120</name>
</gene>
<accession>A0ABR3EJA3</accession>
<proteinExistence type="predicted"/>
<sequence>MDCYPGNPKVCLVSVTAHNIDIEISPTGEELRNAGSRPSMTITLDAAQIAESFLIRLQFPNAVFRSPEEPLTESVLSPTQVTHEARARSPAQLSEYSTTEPDSPIPQIPAHLLRSPSADSVTESDNSPLCLSTEPAENEHIQSPIHGCTERDEAPCFDRTSLKTVSGEMRLNTPPSGSPTVAPKRLPSNVPNRDSPEQPDNQKHQSPPVHRGRAGLTPERRDREVNMVIPMKRSAIDPEYANIVETSQDEEVEVRWMAKTGDGN</sequence>